<sequence length="353" mass="35676">MRIAVIRTSEVPEGCGTASTASALAVAGHRVLVLTDRPGDHDPVGPVTGPGELEVRPLPAAGAGFGDDPPDLVHAVGPAAVRWAAGTGAPVVASYPTGGPDPVGPPAGAVAVLADSEHRHAALLAAGVPRSQLRTVPACVDTDVYTAAGPALRRGEHPRLVLVGSLAPCAGAGTAIRALARVRDAELLVAGGAAGDDPDRDRLFAIAREAGVTGRVRFLGPVGDALRPRLLRSADVVLDVPGRDVPVTPVLQAMACARPVVGSSVGGSADAVVDRVTGLLVRPGRPADVAAAVRDLLADEAMRAGYGIAGRDRAVSRFDRARIAVALTALYGGLVGVPPETETETETELELLG</sequence>
<dbReference type="Gene3D" id="3.40.50.2000">
    <property type="entry name" value="Glycogen Phosphorylase B"/>
    <property type="match status" value="2"/>
</dbReference>
<gene>
    <name evidence="1" type="ORF">GCM10009613_53120</name>
</gene>
<name>A0ABN1Y5T2_9PSEU</name>
<evidence type="ECO:0000313" key="1">
    <source>
        <dbReference type="EMBL" id="GAA1398647.1"/>
    </source>
</evidence>
<comment type="caution">
    <text evidence="1">The sequence shown here is derived from an EMBL/GenBank/DDBJ whole genome shotgun (WGS) entry which is preliminary data.</text>
</comment>
<protein>
    <submittedName>
        <fullName evidence="1">Glycosyltransferase family 1 protein</fullName>
    </submittedName>
</protein>
<dbReference type="PANTHER" id="PTHR12526">
    <property type="entry name" value="GLYCOSYLTRANSFERASE"/>
    <property type="match status" value="1"/>
</dbReference>
<evidence type="ECO:0000313" key="2">
    <source>
        <dbReference type="Proteomes" id="UP001501414"/>
    </source>
</evidence>
<dbReference type="CDD" id="cd03801">
    <property type="entry name" value="GT4_PimA-like"/>
    <property type="match status" value="1"/>
</dbReference>
<dbReference type="SUPFAM" id="SSF53756">
    <property type="entry name" value="UDP-Glycosyltransferase/glycogen phosphorylase"/>
    <property type="match status" value="1"/>
</dbReference>
<keyword evidence="2" id="KW-1185">Reference proteome</keyword>
<dbReference type="EMBL" id="BAAAJK010000041">
    <property type="protein sequence ID" value="GAA1398647.1"/>
    <property type="molecule type" value="Genomic_DNA"/>
</dbReference>
<accession>A0ABN1Y5T2</accession>
<proteinExistence type="predicted"/>
<reference evidence="1 2" key="1">
    <citation type="journal article" date="2019" name="Int. J. Syst. Evol. Microbiol.">
        <title>The Global Catalogue of Microorganisms (GCM) 10K type strain sequencing project: providing services to taxonomists for standard genome sequencing and annotation.</title>
        <authorList>
            <consortium name="The Broad Institute Genomics Platform"/>
            <consortium name="The Broad Institute Genome Sequencing Center for Infectious Disease"/>
            <person name="Wu L."/>
            <person name="Ma J."/>
        </authorList>
    </citation>
    <scope>NUCLEOTIDE SEQUENCE [LARGE SCALE GENOMIC DNA]</scope>
    <source>
        <strain evidence="1 2">JCM 11896</strain>
    </source>
</reference>
<dbReference type="Pfam" id="PF13692">
    <property type="entry name" value="Glyco_trans_1_4"/>
    <property type="match status" value="1"/>
</dbReference>
<dbReference type="PANTHER" id="PTHR12526:SF635">
    <property type="entry name" value="GLYCOSYL TRANSFERASE GROUP 1"/>
    <property type="match status" value="1"/>
</dbReference>
<dbReference type="Proteomes" id="UP001501414">
    <property type="component" value="Unassembled WGS sequence"/>
</dbReference>
<organism evidence="1 2">
    <name type="scientific">Pseudonocardia kongjuensis</name>
    <dbReference type="NCBI Taxonomy" id="102227"/>
    <lineage>
        <taxon>Bacteria</taxon>
        <taxon>Bacillati</taxon>
        <taxon>Actinomycetota</taxon>
        <taxon>Actinomycetes</taxon>
        <taxon>Pseudonocardiales</taxon>
        <taxon>Pseudonocardiaceae</taxon>
        <taxon>Pseudonocardia</taxon>
    </lineage>
</organism>